<dbReference type="InterPro" id="IPR000847">
    <property type="entry name" value="LysR_HTH_N"/>
</dbReference>
<dbReference type="PANTHER" id="PTHR30126">
    <property type="entry name" value="HTH-TYPE TRANSCRIPTIONAL REGULATOR"/>
    <property type="match status" value="1"/>
</dbReference>
<dbReference type="Pfam" id="PF03466">
    <property type="entry name" value="LysR_substrate"/>
    <property type="match status" value="1"/>
</dbReference>
<keyword evidence="3" id="KW-0238">DNA-binding</keyword>
<evidence type="ECO:0000259" key="5">
    <source>
        <dbReference type="PROSITE" id="PS50931"/>
    </source>
</evidence>
<comment type="caution">
    <text evidence="6">The sequence shown here is derived from an EMBL/GenBank/DDBJ whole genome shotgun (WGS) entry which is preliminary data.</text>
</comment>
<dbReference type="PROSITE" id="PS50931">
    <property type="entry name" value="HTH_LYSR"/>
    <property type="match status" value="1"/>
</dbReference>
<proteinExistence type="inferred from homology"/>
<dbReference type="CDD" id="cd05466">
    <property type="entry name" value="PBP2_LTTR_substrate"/>
    <property type="match status" value="1"/>
</dbReference>
<dbReference type="PRINTS" id="PR00039">
    <property type="entry name" value="HTHLYSR"/>
</dbReference>
<evidence type="ECO:0000313" key="7">
    <source>
        <dbReference type="Proteomes" id="UP000664601"/>
    </source>
</evidence>
<name>A0ABS3L8U2_9ENTE</name>
<dbReference type="SUPFAM" id="SSF53850">
    <property type="entry name" value="Periplasmic binding protein-like II"/>
    <property type="match status" value="1"/>
</dbReference>
<keyword evidence="4" id="KW-0804">Transcription</keyword>
<protein>
    <submittedName>
        <fullName evidence="6">LysR family transcriptional regulator</fullName>
    </submittedName>
</protein>
<dbReference type="EMBL" id="JAFREM010000012">
    <property type="protein sequence ID" value="MBO1306037.1"/>
    <property type="molecule type" value="Genomic_DNA"/>
</dbReference>
<comment type="similarity">
    <text evidence="1">Belongs to the LysR transcriptional regulatory family.</text>
</comment>
<evidence type="ECO:0000313" key="6">
    <source>
        <dbReference type="EMBL" id="MBO1306037.1"/>
    </source>
</evidence>
<evidence type="ECO:0000256" key="3">
    <source>
        <dbReference type="ARBA" id="ARBA00023125"/>
    </source>
</evidence>
<dbReference type="Gene3D" id="3.40.190.290">
    <property type="match status" value="1"/>
</dbReference>
<gene>
    <name evidence="6" type="ORF">JZO70_07685</name>
</gene>
<reference evidence="6 7" key="1">
    <citation type="submission" date="2021-03" db="EMBL/GenBank/DDBJ databases">
        <title>Enterococcal diversity collection.</title>
        <authorList>
            <person name="Gilmore M.S."/>
            <person name="Schwartzman J."/>
            <person name="Van Tyne D."/>
            <person name="Martin M."/>
            <person name="Earl A.M."/>
            <person name="Manson A.L."/>
            <person name="Straub T."/>
            <person name="Salamzade R."/>
            <person name="Saavedra J."/>
            <person name="Lebreton F."/>
            <person name="Prichula J."/>
            <person name="Schaufler K."/>
            <person name="Gaca A."/>
            <person name="Sgardioli B."/>
            <person name="Wagenaar J."/>
            <person name="Strong T."/>
        </authorList>
    </citation>
    <scope>NUCLEOTIDE SEQUENCE [LARGE SCALE GENOMIC DNA]</scope>
    <source>
        <strain evidence="6 7">669A</strain>
    </source>
</reference>
<keyword evidence="7" id="KW-1185">Reference proteome</keyword>
<keyword evidence="2" id="KW-0805">Transcription regulation</keyword>
<organism evidence="6 7">
    <name type="scientific">Candidatus Enterococcus moelleringii</name>
    <dbReference type="NCBI Taxonomy" id="2815325"/>
    <lineage>
        <taxon>Bacteria</taxon>
        <taxon>Bacillati</taxon>
        <taxon>Bacillota</taxon>
        <taxon>Bacilli</taxon>
        <taxon>Lactobacillales</taxon>
        <taxon>Enterococcaceae</taxon>
        <taxon>Enterococcus</taxon>
    </lineage>
</organism>
<dbReference type="SUPFAM" id="SSF46785">
    <property type="entry name" value="Winged helix' DNA-binding domain"/>
    <property type="match status" value="1"/>
</dbReference>
<dbReference type="InterPro" id="IPR036390">
    <property type="entry name" value="WH_DNA-bd_sf"/>
</dbReference>
<dbReference type="Proteomes" id="UP000664601">
    <property type="component" value="Unassembled WGS sequence"/>
</dbReference>
<dbReference type="InterPro" id="IPR005119">
    <property type="entry name" value="LysR_subst-bd"/>
</dbReference>
<dbReference type="RefSeq" id="WP_207672967.1">
    <property type="nucleotide sequence ID" value="NZ_JAFREM010000012.1"/>
</dbReference>
<accession>A0ABS3L8U2</accession>
<feature type="domain" description="HTH lysR-type" evidence="5">
    <location>
        <begin position="1"/>
        <end position="58"/>
    </location>
</feature>
<dbReference type="InterPro" id="IPR036388">
    <property type="entry name" value="WH-like_DNA-bd_sf"/>
</dbReference>
<evidence type="ECO:0000256" key="2">
    <source>
        <dbReference type="ARBA" id="ARBA00023015"/>
    </source>
</evidence>
<dbReference type="Gene3D" id="1.10.10.10">
    <property type="entry name" value="Winged helix-like DNA-binding domain superfamily/Winged helix DNA-binding domain"/>
    <property type="match status" value="1"/>
</dbReference>
<evidence type="ECO:0000256" key="1">
    <source>
        <dbReference type="ARBA" id="ARBA00009437"/>
    </source>
</evidence>
<dbReference type="Pfam" id="PF00126">
    <property type="entry name" value="HTH_1"/>
    <property type="match status" value="1"/>
</dbReference>
<dbReference type="PANTHER" id="PTHR30126:SF78">
    <property type="entry name" value="HTH LYSR-TYPE DOMAIN-CONTAINING PROTEIN"/>
    <property type="match status" value="1"/>
</dbReference>
<evidence type="ECO:0000256" key="4">
    <source>
        <dbReference type="ARBA" id="ARBA00023163"/>
    </source>
</evidence>
<sequence length="287" mass="33742">MNFKDIELFLALFEEQNITKTADRLFLSQPALTKRIKKVEAYLGKPLLIRHHDGITFTPAGEIFLIHCRKIMDAYNDMLNQMNSEENDLQGTVRLGTTPIFAHYKLPSLLEKFKEAYPKVDFFIQTDLSRKIYRQLQEKNLSVAILREGHAWEAEKKLLFSEPICLAYHQEISFDELKHKNYIHYQTDSHLSYQIEHWWDERFSERPHISFSTSNVDAALELVKQGLGWSILPKTGLKNFDGYLEELHWLNQQPFSRSTWLCYTKESFNSAATSSFIEFVQNYDFSI</sequence>